<comment type="caution">
    <text evidence="9">The sequence shown here is derived from an EMBL/GenBank/DDBJ whole genome shotgun (WGS) entry which is preliminary data.</text>
</comment>
<protein>
    <submittedName>
        <fullName evidence="9">Choline dehydrogenase</fullName>
    </submittedName>
</protein>
<dbReference type="SUPFAM" id="SSF51905">
    <property type="entry name" value="FAD/NAD(P)-binding domain"/>
    <property type="match status" value="1"/>
</dbReference>
<reference evidence="9" key="2">
    <citation type="submission" date="2020-09" db="EMBL/GenBank/DDBJ databases">
        <authorList>
            <person name="Sun Q."/>
            <person name="Zhou Y."/>
        </authorList>
    </citation>
    <scope>NUCLEOTIDE SEQUENCE</scope>
    <source>
        <strain evidence="9">CGMCC 1.12919</strain>
    </source>
</reference>
<dbReference type="Gene3D" id="3.50.50.60">
    <property type="entry name" value="FAD/NAD(P)-binding domain"/>
    <property type="match status" value="1"/>
</dbReference>
<dbReference type="Proteomes" id="UP000637002">
    <property type="component" value="Unassembled WGS sequence"/>
</dbReference>
<dbReference type="PANTHER" id="PTHR11552">
    <property type="entry name" value="GLUCOSE-METHANOL-CHOLINE GMC OXIDOREDUCTASE"/>
    <property type="match status" value="1"/>
</dbReference>
<dbReference type="InterPro" id="IPR036188">
    <property type="entry name" value="FAD/NAD-bd_sf"/>
</dbReference>
<evidence type="ECO:0000256" key="5">
    <source>
        <dbReference type="PIRSR" id="PIRSR000137-2"/>
    </source>
</evidence>
<keyword evidence="4 5" id="KW-0274">FAD</keyword>
<dbReference type="RefSeq" id="WP_188610886.1">
    <property type="nucleotide sequence ID" value="NZ_BMGG01000007.1"/>
</dbReference>
<dbReference type="PROSITE" id="PS00624">
    <property type="entry name" value="GMC_OXRED_2"/>
    <property type="match status" value="1"/>
</dbReference>
<evidence type="ECO:0000256" key="2">
    <source>
        <dbReference type="ARBA" id="ARBA00010790"/>
    </source>
</evidence>
<evidence type="ECO:0000256" key="1">
    <source>
        <dbReference type="ARBA" id="ARBA00001974"/>
    </source>
</evidence>
<comment type="similarity">
    <text evidence="2 6">Belongs to the GMC oxidoreductase family.</text>
</comment>
<dbReference type="PANTHER" id="PTHR11552:SF147">
    <property type="entry name" value="CHOLINE DEHYDROGENASE, MITOCHONDRIAL"/>
    <property type="match status" value="1"/>
</dbReference>
<evidence type="ECO:0000313" key="9">
    <source>
        <dbReference type="EMBL" id="GGC77211.1"/>
    </source>
</evidence>
<feature type="domain" description="Glucose-methanol-choline oxidoreductase N-terminal" evidence="8">
    <location>
        <begin position="263"/>
        <end position="277"/>
    </location>
</feature>
<dbReference type="EMBL" id="BMGG01000007">
    <property type="protein sequence ID" value="GGC77211.1"/>
    <property type="molecule type" value="Genomic_DNA"/>
</dbReference>
<feature type="binding site" evidence="5">
    <location>
        <position position="228"/>
    </location>
    <ligand>
        <name>FAD</name>
        <dbReference type="ChEBI" id="CHEBI:57692"/>
    </ligand>
</feature>
<feature type="domain" description="Glucose-methanol-choline oxidoreductase N-terminal" evidence="7">
    <location>
        <begin position="83"/>
        <end position="106"/>
    </location>
</feature>
<dbReference type="AlphaFoldDB" id="A0A916ULA3"/>
<dbReference type="GO" id="GO:0050660">
    <property type="term" value="F:flavin adenine dinucleotide binding"/>
    <property type="evidence" value="ECO:0007669"/>
    <property type="project" value="InterPro"/>
</dbReference>
<organism evidence="9 10">
    <name type="scientific">Chelatococcus reniformis</name>
    <dbReference type="NCBI Taxonomy" id="1494448"/>
    <lineage>
        <taxon>Bacteria</taxon>
        <taxon>Pseudomonadati</taxon>
        <taxon>Pseudomonadota</taxon>
        <taxon>Alphaproteobacteria</taxon>
        <taxon>Hyphomicrobiales</taxon>
        <taxon>Chelatococcaceae</taxon>
        <taxon>Chelatococcus</taxon>
    </lineage>
</organism>
<dbReference type="InterPro" id="IPR012132">
    <property type="entry name" value="GMC_OxRdtase"/>
</dbReference>
<evidence type="ECO:0000259" key="8">
    <source>
        <dbReference type="PROSITE" id="PS00624"/>
    </source>
</evidence>
<comment type="cofactor">
    <cofactor evidence="1 5">
        <name>FAD</name>
        <dbReference type="ChEBI" id="CHEBI:57692"/>
    </cofactor>
</comment>
<evidence type="ECO:0000256" key="3">
    <source>
        <dbReference type="ARBA" id="ARBA00022630"/>
    </source>
</evidence>
<keyword evidence="10" id="KW-1185">Reference proteome</keyword>
<gene>
    <name evidence="9" type="ORF">GCM10010994_39400</name>
</gene>
<dbReference type="PIRSF" id="PIRSF000137">
    <property type="entry name" value="Alcohol_oxidase"/>
    <property type="match status" value="1"/>
</dbReference>
<sequence length="546" mass="59144">MVAETFDFIVIGAGSAGCVLANRLSADPRHRVLLLEAGPRDTSMWIHIPAGMQRVFLDTRINWAYSTEPEPNLNGRTVYWPRGKTLGGSSAINGMAYVRGQPEDYDQWAQSGAKGWSWDDVLPYFRRSESYWGGASRLHGSDGNVRVTSTAHRQPPGSSIHRATRAFIDAGLAAGLPLNTDFNGAKQDGIGWIDHTIDNRGRRHTTATAYLRSIDARPNLSIWTEAMVERIVTESGRAIAVDVARDGQTKRVGCTGEIILSAGAVNSPQILMLSGIGPGEHLKEWGIEVARHSPRVGQNLQDHMYVHWVHEVKPGFSFNAETRGVRLLPHILRYYARGSGLLTTGSSSAYIFCRSLPGADTPDTQIGFRAYSTEAMVSGTPGDHTFPGWSASVSYLRPKSRGQIRLKAAAPAAAPAIHANYLSHHSDLAALMSALRLVDTIYASPQIREVLVKRLAPAEGIDVGDDGELEAYIRGCANTMYHPVGTCAMGAGEDAVVDERLRVRGVGGLRVADASIMPTIVSGNTNAPAIMIGEKAADMVLQDMRR</sequence>
<dbReference type="GO" id="GO:0016614">
    <property type="term" value="F:oxidoreductase activity, acting on CH-OH group of donors"/>
    <property type="evidence" value="ECO:0007669"/>
    <property type="project" value="InterPro"/>
</dbReference>
<reference evidence="9" key="1">
    <citation type="journal article" date="2014" name="Int. J. Syst. Evol. Microbiol.">
        <title>Complete genome sequence of Corynebacterium casei LMG S-19264T (=DSM 44701T), isolated from a smear-ripened cheese.</title>
        <authorList>
            <consortium name="US DOE Joint Genome Institute (JGI-PGF)"/>
            <person name="Walter F."/>
            <person name="Albersmeier A."/>
            <person name="Kalinowski J."/>
            <person name="Ruckert C."/>
        </authorList>
    </citation>
    <scope>NUCLEOTIDE SEQUENCE</scope>
    <source>
        <strain evidence="9">CGMCC 1.12919</strain>
    </source>
</reference>
<dbReference type="Pfam" id="PF00732">
    <property type="entry name" value="GMC_oxred_N"/>
    <property type="match status" value="1"/>
</dbReference>
<dbReference type="Pfam" id="PF05199">
    <property type="entry name" value="GMC_oxred_C"/>
    <property type="match status" value="1"/>
</dbReference>
<dbReference type="InterPro" id="IPR000172">
    <property type="entry name" value="GMC_OxRdtase_N"/>
</dbReference>
<evidence type="ECO:0000256" key="4">
    <source>
        <dbReference type="ARBA" id="ARBA00022827"/>
    </source>
</evidence>
<dbReference type="InterPro" id="IPR007867">
    <property type="entry name" value="GMC_OxRtase_C"/>
</dbReference>
<dbReference type="PROSITE" id="PS00623">
    <property type="entry name" value="GMC_OXRED_1"/>
    <property type="match status" value="1"/>
</dbReference>
<dbReference type="Gene3D" id="3.30.560.10">
    <property type="entry name" value="Glucose Oxidase, domain 3"/>
    <property type="match status" value="1"/>
</dbReference>
<name>A0A916ULA3_9HYPH</name>
<evidence type="ECO:0000313" key="10">
    <source>
        <dbReference type="Proteomes" id="UP000637002"/>
    </source>
</evidence>
<evidence type="ECO:0000256" key="6">
    <source>
        <dbReference type="RuleBase" id="RU003968"/>
    </source>
</evidence>
<accession>A0A916ULA3</accession>
<proteinExistence type="inferred from homology"/>
<keyword evidence="3 6" id="KW-0285">Flavoprotein</keyword>
<evidence type="ECO:0000259" key="7">
    <source>
        <dbReference type="PROSITE" id="PS00623"/>
    </source>
</evidence>
<dbReference type="SUPFAM" id="SSF54373">
    <property type="entry name" value="FAD-linked reductases, C-terminal domain"/>
    <property type="match status" value="1"/>
</dbReference>